<sequence length="475" mass="53800">MVFSSLTFLYIFLPVTLVIYYIVPKQLRNLFILISGLFFYAWGEPIYVFVLIASTMIDYFAGLVIYKAGDRQALRKLALIVSMVMNLSLLGFFKYSNFIIENINNIFGTHYGSPTSLLPIGISFFTFQSMSYTIDLYRKNISVQKNPITFAAFVTLFPQIVAGPIVRYEDVAAELNERVIDIDLIWDGILRFAVGLGKKVLIANNIGVVWTNVKAMDLSELPVATAWLGIAAYTLQIYFDFSGYSDMAIGLGKMLGFHFPENFNYPYMSNSISEFWRRWHMTLSGWFKSYVYFPLGGSRKGLARTIFNTAVVWFLTGVWHGASWNFILWGSLYGVLIIIEKLVTTALTKAGKQDIFTKIPSIIKRVYAIVLVMLGWVLFDTSTIAQAFSYMGRMFRFGSSFYDSYTIYILVNFGLLFIIAIIGSTDLPKKLAIKLADKVPAVGNYGSVILMAILMLLSTAYLVNASYNPFLYFNF</sequence>
<feature type="transmembrane region" description="Helical" evidence="8">
    <location>
        <begin position="77"/>
        <end position="96"/>
    </location>
</feature>
<feature type="transmembrane region" description="Helical" evidence="8">
    <location>
        <begin position="442"/>
        <end position="463"/>
    </location>
</feature>
<dbReference type="GO" id="GO:0005886">
    <property type="term" value="C:plasma membrane"/>
    <property type="evidence" value="ECO:0007669"/>
    <property type="project" value="UniProtKB-SubCell"/>
</dbReference>
<dbReference type="InterPro" id="IPR024194">
    <property type="entry name" value="Ac/AlaTfrase_AlgI/DltB"/>
</dbReference>
<dbReference type="PANTHER" id="PTHR13285:SF18">
    <property type="entry name" value="PROTEIN-CYSTEINE N-PALMITOYLTRANSFERASE RASP"/>
    <property type="match status" value="1"/>
</dbReference>
<dbReference type="RefSeq" id="WP_173783742.1">
    <property type="nucleotide sequence ID" value="NZ_JACOOX010000001.1"/>
</dbReference>
<evidence type="ECO:0000256" key="1">
    <source>
        <dbReference type="ARBA" id="ARBA00004651"/>
    </source>
</evidence>
<keyword evidence="5 8" id="KW-1133">Transmembrane helix</keyword>
<keyword evidence="6 7" id="KW-0472">Membrane</keyword>
<dbReference type="PIRSF" id="PIRSF500217">
    <property type="entry name" value="AlgI"/>
    <property type="match status" value="1"/>
</dbReference>
<feature type="transmembrane region" description="Helical" evidence="8">
    <location>
        <begin position="365"/>
        <end position="385"/>
    </location>
</feature>
<keyword evidence="4 8" id="KW-0812">Transmembrane</keyword>
<dbReference type="PIRSF" id="PIRSF016636">
    <property type="entry name" value="AlgI_DltB"/>
    <property type="match status" value="1"/>
</dbReference>
<comment type="similarity">
    <text evidence="2 7">Belongs to the membrane-bound acyltransferase family.</text>
</comment>
<dbReference type="InterPro" id="IPR028362">
    <property type="entry name" value="AlgI"/>
</dbReference>
<evidence type="ECO:0000256" key="2">
    <source>
        <dbReference type="ARBA" id="ARBA00010323"/>
    </source>
</evidence>
<organism evidence="9 10">
    <name type="scientific">Coprococcus hominis</name>
    <name type="common">ex Liu et al. 2022</name>
    <dbReference type="NCBI Taxonomy" id="2763039"/>
    <lineage>
        <taxon>Bacteria</taxon>
        <taxon>Bacillati</taxon>
        <taxon>Bacillota</taxon>
        <taxon>Clostridia</taxon>
        <taxon>Lachnospirales</taxon>
        <taxon>Lachnospiraceae</taxon>
        <taxon>Coprococcus</taxon>
    </lineage>
</organism>
<evidence type="ECO:0000313" key="9">
    <source>
        <dbReference type="EMBL" id="MBC5661504.1"/>
    </source>
</evidence>
<feature type="transmembrane region" description="Helical" evidence="8">
    <location>
        <begin position="116"/>
        <end position="137"/>
    </location>
</feature>
<dbReference type="InterPro" id="IPR051085">
    <property type="entry name" value="MB_O-acyltransferase"/>
</dbReference>
<dbReference type="AlphaFoldDB" id="A0A8I0AM14"/>
<dbReference type="GO" id="GO:0042121">
    <property type="term" value="P:alginic acid biosynthetic process"/>
    <property type="evidence" value="ECO:0007669"/>
    <property type="project" value="InterPro"/>
</dbReference>
<evidence type="ECO:0000256" key="4">
    <source>
        <dbReference type="ARBA" id="ARBA00022692"/>
    </source>
</evidence>
<feature type="transmembrane region" description="Helical" evidence="8">
    <location>
        <begin position="302"/>
        <end position="320"/>
    </location>
</feature>
<comment type="caution">
    <text evidence="9">The sequence shown here is derived from an EMBL/GenBank/DDBJ whole genome shotgun (WGS) entry which is preliminary data.</text>
</comment>
<proteinExistence type="inferred from homology"/>
<evidence type="ECO:0000256" key="6">
    <source>
        <dbReference type="ARBA" id="ARBA00023136"/>
    </source>
</evidence>
<keyword evidence="7" id="KW-0012">Acyltransferase</keyword>
<dbReference type="PANTHER" id="PTHR13285">
    <property type="entry name" value="ACYLTRANSFERASE"/>
    <property type="match status" value="1"/>
</dbReference>
<feature type="transmembrane region" description="Helical" evidence="8">
    <location>
        <begin position="405"/>
        <end position="422"/>
    </location>
</feature>
<evidence type="ECO:0000256" key="7">
    <source>
        <dbReference type="PIRNR" id="PIRNR016636"/>
    </source>
</evidence>
<keyword evidence="7" id="KW-0808">Transferase</keyword>
<evidence type="ECO:0000313" key="10">
    <source>
        <dbReference type="Proteomes" id="UP000615234"/>
    </source>
</evidence>
<dbReference type="Proteomes" id="UP000615234">
    <property type="component" value="Unassembled WGS sequence"/>
</dbReference>
<evidence type="ECO:0000256" key="5">
    <source>
        <dbReference type="ARBA" id="ARBA00022989"/>
    </source>
</evidence>
<name>A0A8I0AM14_9FIRM</name>
<protein>
    <submittedName>
        <fullName evidence="9">MBOAT family protein</fullName>
    </submittedName>
</protein>
<accession>A0A8I0AM14</accession>
<evidence type="ECO:0000256" key="3">
    <source>
        <dbReference type="ARBA" id="ARBA00022475"/>
    </source>
</evidence>
<dbReference type="GO" id="GO:0016746">
    <property type="term" value="F:acyltransferase activity"/>
    <property type="evidence" value="ECO:0007669"/>
    <property type="project" value="UniProtKB-KW"/>
</dbReference>
<dbReference type="Pfam" id="PF03062">
    <property type="entry name" value="MBOAT"/>
    <property type="match status" value="1"/>
</dbReference>
<gene>
    <name evidence="9" type="ORF">H8S09_01125</name>
</gene>
<feature type="transmembrane region" description="Helical" evidence="8">
    <location>
        <begin position="7"/>
        <end position="23"/>
    </location>
</feature>
<evidence type="ECO:0000256" key="8">
    <source>
        <dbReference type="SAM" id="Phobius"/>
    </source>
</evidence>
<reference evidence="9 10" key="1">
    <citation type="submission" date="2020-08" db="EMBL/GenBank/DDBJ databases">
        <title>Genome public.</title>
        <authorList>
            <person name="Liu C."/>
            <person name="Sun Q."/>
        </authorList>
    </citation>
    <scope>NUCLEOTIDE SEQUENCE [LARGE SCALE GENOMIC DNA]</scope>
    <source>
        <strain evidence="9 10">NSJ-10</strain>
    </source>
</reference>
<keyword evidence="10" id="KW-1185">Reference proteome</keyword>
<feature type="transmembrane region" description="Helical" evidence="8">
    <location>
        <begin position="46"/>
        <end position="65"/>
    </location>
</feature>
<dbReference type="EMBL" id="JACOOX010000001">
    <property type="protein sequence ID" value="MBC5661504.1"/>
    <property type="molecule type" value="Genomic_DNA"/>
</dbReference>
<keyword evidence="3 7" id="KW-1003">Cell membrane</keyword>
<dbReference type="InterPro" id="IPR004299">
    <property type="entry name" value="MBOAT_fam"/>
</dbReference>
<comment type="subcellular location">
    <subcellularLocation>
        <location evidence="1">Cell membrane</location>
        <topology evidence="1">Multi-pass membrane protein</topology>
    </subcellularLocation>
</comment>
<feature type="transmembrane region" description="Helical" evidence="8">
    <location>
        <begin position="326"/>
        <end position="344"/>
    </location>
</feature>